<dbReference type="InterPro" id="IPR037157">
    <property type="entry name" value="Acetyltransf_C_sf"/>
</dbReference>
<accession>A0A0H4JD44</accession>
<comment type="subcellular location">
    <subcellularLocation>
        <location evidence="6">Cytoplasm</location>
    </subcellularLocation>
</comment>
<dbReference type="GO" id="GO:0008780">
    <property type="term" value="F:acyl-[acyl-carrier-protein]-UDP-N-acetylglucosamine O-acyltransferase activity"/>
    <property type="evidence" value="ECO:0007669"/>
    <property type="project" value="UniProtKB-UniRule"/>
</dbReference>
<dbReference type="GO" id="GO:0009245">
    <property type="term" value="P:lipid A biosynthetic process"/>
    <property type="evidence" value="ECO:0007669"/>
    <property type="project" value="UniProtKB-UniRule"/>
</dbReference>
<dbReference type="NCBIfam" id="TIGR01852">
    <property type="entry name" value="lipid_A_lpxA"/>
    <property type="match status" value="1"/>
</dbReference>
<dbReference type="InterPro" id="IPR010137">
    <property type="entry name" value="Lipid_A_LpxA"/>
</dbReference>
<dbReference type="PANTHER" id="PTHR43480">
    <property type="entry name" value="ACYL-[ACYL-CARRIER-PROTEIN]--UDP-N-ACETYLGLUCOSAMINE O-ACYLTRANSFERASE"/>
    <property type="match status" value="1"/>
</dbReference>
<dbReference type="Gene3D" id="2.160.10.10">
    <property type="entry name" value="Hexapeptide repeat proteins"/>
    <property type="match status" value="1"/>
</dbReference>
<dbReference type="Proteomes" id="UP000066549">
    <property type="component" value="Chromosome"/>
</dbReference>
<dbReference type="InterPro" id="IPR001451">
    <property type="entry name" value="Hexapep"/>
</dbReference>
<reference evidence="8 9" key="1">
    <citation type="submission" date="2015-03" db="EMBL/GenBank/DDBJ databases">
        <title>Comparative analysis of the OM43 clade including a novel species from Red Sea uncovers genomic and metabolic diversity among marine methylotrophs.</title>
        <authorList>
            <person name="Jimenez-Infante F."/>
            <person name="Ngugi D.K."/>
            <person name="Vinu M."/>
            <person name="Alam I."/>
            <person name="Kamau A."/>
            <person name="Blom J."/>
            <person name="Bajic V.B."/>
            <person name="Stingl U."/>
        </authorList>
    </citation>
    <scope>NUCLEOTIDE SEQUENCE [LARGE SCALE GENOMIC DNA]</scope>
    <source>
        <strain evidence="8 9">MBRSH7</strain>
    </source>
</reference>
<comment type="subunit">
    <text evidence="6">Homotrimer.</text>
</comment>
<comment type="similarity">
    <text evidence="6">Belongs to the transferase hexapeptide repeat family. LpxA subfamily.</text>
</comment>
<dbReference type="AlphaFoldDB" id="A0A0H4JD44"/>
<sequence>MSKNIHPTAIIENGASIHPSVKIGPYSIINKNVSIDENTIIGSHVVIEGITSIGKNNNIFSHNSIGQAPQDKKYNNEETKLKIGDSNTIREFCTINTGTAQDNGITQIGSNNWIMAYVHIAHDCVVANNIIMANNSSLAGHVVVGDFAILGGFTLVHQFCKIGSHIMSAVGTKVFKDIPDFLMVHGEKASPSGLNIEGLKRRNFSSDDLDELKKAYKIIYRENNTVDEALKILDQSNNKHIIKLTKSIKSSQRGIVR</sequence>
<dbReference type="OrthoDB" id="9807278at2"/>
<keyword evidence="6" id="KW-0677">Repeat</keyword>
<comment type="catalytic activity">
    <reaction evidence="6">
        <text>a (3R)-hydroxyacyl-[ACP] + UDP-N-acetyl-alpha-D-glucosamine = a UDP-3-O-[(3R)-3-hydroxyacyl]-N-acetyl-alpha-D-glucosamine + holo-[ACP]</text>
        <dbReference type="Rhea" id="RHEA:67812"/>
        <dbReference type="Rhea" id="RHEA-COMP:9685"/>
        <dbReference type="Rhea" id="RHEA-COMP:9945"/>
        <dbReference type="ChEBI" id="CHEBI:57705"/>
        <dbReference type="ChEBI" id="CHEBI:64479"/>
        <dbReference type="ChEBI" id="CHEBI:78827"/>
        <dbReference type="ChEBI" id="CHEBI:173225"/>
        <dbReference type="EC" id="2.3.1.129"/>
    </reaction>
</comment>
<keyword evidence="3 6" id="KW-0808">Transferase</keyword>
<dbReference type="GO" id="GO:0005737">
    <property type="term" value="C:cytoplasm"/>
    <property type="evidence" value="ECO:0007669"/>
    <property type="project" value="UniProtKB-SubCell"/>
</dbReference>
<dbReference type="InterPro" id="IPR011004">
    <property type="entry name" value="Trimer_LpxA-like_sf"/>
</dbReference>
<keyword evidence="1 6" id="KW-0444">Lipid biosynthesis</keyword>
<evidence type="ECO:0000256" key="3">
    <source>
        <dbReference type="ARBA" id="ARBA00022679"/>
    </source>
</evidence>
<keyword evidence="6" id="KW-0963">Cytoplasm</keyword>
<protein>
    <recommendedName>
        <fullName evidence="6">Acyl-[acyl-carrier-protein]--UDP-N-acetylglucosamine O-acyltransferase</fullName>
        <shortName evidence="6">UDP-N-acetylglucosamine acyltransferase</shortName>
        <ecNumber evidence="6">2.3.1.129</ecNumber>
    </recommendedName>
</protein>
<evidence type="ECO:0000256" key="5">
    <source>
        <dbReference type="ARBA" id="ARBA00023315"/>
    </source>
</evidence>
<dbReference type="Pfam" id="PF13720">
    <property type="entry name" value="Acetyltransf_11"/>
    <property type="match status" value="1"/>
</dbReference>
<dbReference type="CDD" id="cd03351">
    <property type="entry name" value="LbH_UDP-GlcNAc_AT"/>
    <property type="match status" value="1"/>
</dbReference>
<comment type="function">
    <text evidence="6">Involved in the biosynthesis of lipid A, a phosphorylated glycolipid that anchors the lipopolysaccharide to the outer membrane of the cell.</text>
</comment>
<gene>
    <name evidence="6" type="primary">lpxA</name>
    <name evidence="8" type="ORF">VI33_07070</name>
</gene>
<dbReference type="EMBL" id="CP011002">
    <property type="protein sequence ID" value="AKO66397.1"/>
    <property type="molecule type" value="Genomic_DNA"/>
</dbReference>
<dbReference type="SUPFAM" id="SSF51161">
    <property type="entry name" value="Trimeric LpxA-like enzymes"/>
    <property type="match status" value="1"/>
</dbReference>
<dbReference type="HAMAP" id="MF_00387">
    <property type="entry name" value="LpxA"/>
    <property type="match status" value="1"/>
</dbReference>
<proteinExistence type="inferred from homology"/>
<evidence type="ECO:0000256" key="2">
    <source>
        <dbReference type="ARBA" id="ARBA00022556"/>
    </source>
</evidence>
<evidence type="ECO:0000256" key="4">
    <source>
        <dbReference type="ARBA" id="ARBA00023098"/>
    </source>
</evidence>
<evidence type="ECO:0000259" key="7">
    <source>
        <dbReference type="Pfam" id="PF13720"/>
    </source>
</evidence>
<evidence type="ECO:0000256" key="1">
    <source>
        <dbReference type="ARBA" id="ARBA00022516"/>
    </source>
</evidence>
<organism evidence="8 9">
    <name type="scientific">Methylophilales bacterium MBRS-H7</name>
    <dbReference type="NCBI Taxonomy" id="1623450"/>
    <lineage>
        <taxon>Bacteria</taxon>
        <taxon>Pseudomonadati</taxon>
        <taxon>Pseudomonadota</taxon>
        <taxon>Betaproteobacteria</taxon>
        <taxon>Nitrosomonadales</taxon>
        <taxon>OM43 clade</taxon>
    </lineage>
</organism>
<evidence type="ECO:0000313" key="8">
    <source>
        <dbReference type="EMBL" id="AKO66397.1"/>
    </source>
</evidence>
<evidence type="ECO:0000313" key="9">
    <source>
        <dbReference type="Proteomes" id="UP000066549"/>
    </source>
</evidence>
<name>A0A0H4JD44_9PROT</name>
<dbReference type="Gene3D" id="1.20.1180.10">
    <property type="entry name" value="Udp N-acetylglucosamine O-acyltransferase, C-terminal domain"/>
    <property type="match status" value="1"/>
</dbReference>
<dbReference type="Pfam" id="PF00132">
    <property type="entry name" value="Hexapep"/>
    <property type="match status" value="2"/>
</dbReference>
<keyword evidence="2 6" id="KW-0441">Lipid A biosynthesis</keyword>
<evidence type="ECO:0000256" key="6">
    <source>
        <dbReference type="HAMAP-Rule" id="MF_00387"/>
    </source>
</evidence>
<dbReference type="GO" id="GO:0016020">
    <property type="term" value="C:membrane"/>
    <property type="evidence" value="ECO:0007669"/>
    <property type="project" value="GOC"/>
</dbReference>
<dbReference type="EC" id="2.3.1.129" evidence="6"/>
<keyword evidence="5 6" id="KW-0012">Acyltransferase</keyword>
<dbReference type="NCBIfam" id="NF003657">
    <property type="entry name" value="PRK05289.1"/>
    <property type="match status" value="1"/>
</dbReference>
<comment type="pathway">
    <text evidence="6">Glycolipid biosynthesis; lipid IV(A) biosynthesis; lipid IV(A) from (3R)-3-hydroxytetradecanoyl-[acyl-carrier-protein] and UDP-N-acetyl-alpha-D-glucosamine: step 1/6.</text>
</comment>
<dbReference type="UniPathway" id="UPA00359">
    <property type="reaction ID" value="UER00477"/>
</dbReference>
<dbReference type="PIRSF" id="PIRSF000456">
    <property type="entry name" value="UDP-GlcNAc_acltr"/>
    <property type="match status" value="1"/>
</dbReference>
<keyword evidence="4 6" id="KW-0443">Lipid metabolism</keyword>
<dbReference type="InterPro" id="IPR029098">
    <property type="entry name" value="Acetyltransf_C"/>
</dbReference>
<keyword evidence="9" id="KW-1185">Reference proteome</keyword>
<dbReference type="PANTHER" id="PTHR43480:SF1">
    <property type="entry name" value="ACYL-[ACYL-CARRIER-PROTEIN]--UDP-N-ACETYLGLUCOSAMINE O-ACYLTRANSFERASE, MITOCHONDRIAL-RELATED"/>
    <property type="match status" value="1"/>
</dbReference>
<dbReference type="PATRIC" id="fig|1623450.3.peg.1412"/>
<feature type="domain" description="UDP N-acetylglucosamine O-acyltransferase C-terminal" evidence="7">
    <location>
        <begin position="177"/>
        <end position="256"/>
    </location>
</feature>